<dbReference type="RefSeq" id="XP_065644149.1">
    <property type="nucleotide sequence ID" value="XM_065788077.1"/>
</dbReference>
<evidence type="ECO:0000256" key="4">
    <source>
        <dbReference type="ARBA" id="ARBA00035290"/>
    </source>
</evidence>
<dbReference type="Proteomes" id="UP001652625">
    <property type="component" value="Chromosome 01"/>
</dbReference>
<gene>
    <name evidence="7" type="primary">LOC105843880</name>
</gene>
<proteinExistence type="inferred from homology"/>
<keyword evidence="2" id="KW-0689">Ribosomal protein</keyword>
<dbReference type="Pfam" id="PF01196">
    <property type="entry name" value="Ribosomal_L17"/>
    <property type="match status" value="1"/>
</dbReference>
<keyword evidence="3" id="KW-0687">Ribonucleoprotein</keyword>
<dbReference type="InterPro" id="IPR036373">
    <property type="entry name" value="Ribosomal_bL17_sf"/>
</dbReference>
<evidence type="ECO:0000256" key="5">
    <source>
        <dbReference type="ARBA" id="ARBA00035413"/>
    </source>
</evidence>
<accession>A0ABM4B5N9</accession>
<evidence type="ECO:0000313" key="7">
    <source>
        <dbReference type="RefSeq" id="XP_065644149.1"/>
    </source>
</evidence>
<evidence type="ECO:0000313" key="6">
    <source>
        <dbReference type="Proteomes" id="UP001652625"/>
    </source>
</evidence>
<protein>
    <recommendedName>
        <fullName evidence="4">Large ribosomal subunit protein bL17m</fullName>
    </recommendedName>
    <alternativeName>
        <fullName evidence="5">39S ribosomal protein L17, mitochondrial</fullName>
    </alternativeName>
</protein>
<comment type="similarity">
    <text evidence="1">Belongs to the bacterial ribosomal protein bL17 family.</text>
</comment>
<dbReference type="InterPro" id="IPR000456">
    <property type="entry name" value="Ribosomal_bL17"/>
</dbReference>
<dbReference type="PANTHER" id="PTHR14413:SF16">
    <property type="entry name" value="LARGE RIBOSOMAL SUBUNIT PROTEIN BL17M"/>
    <property type="match status" value="1"/>
</dbReference>
<dbReference type="Gene3D" id="3.90.1030.10">
    <property type="entry name" value="Ribosomal protein L17"/>
    <property type="match status" value="1"/>
</dbReference>
<dbReference type="SUPFAM" id="SSF64263">
    <property type="entry name" value="Prokaryotic ribosomal protein L17"/>
    <property type="match status" value="1"/>
</dbReference>
<name>A0ABM4B5N9_HYDVU</name>
<evidence type="ECO:0000256" key="3">
    <source>
        <dbReference type="ARBA" id="ARBA00023274"/>
    </source>
</evidence>
<keyword evidence="6" id="KW-1185">Reference proteome</keyword>
<dbReference type="GeneID" id="105843880"/>
<sequence>MALTLFSKRADPFFFQNLFLFSSIRHKYMGNVRQKRKINPFVKRHTDFIKELCIALVKYERIQTTFERAKVLEKYGNLLIELTQRTQPPPDLFALENGFLLRPDEITAKFTEKQLINRRWKKRIVFPTSTSTEQFVATCRNEAENILLKDKEAIEKLYGELSDRYRGKYGGYVKVTKIPNQPNKKFPWLAYVEYQDNNLPALPPMPEVIKGELKGRPRMYNLHELNASSNIISEQ</sequence>
<reference evidence="6" key="1">
    <citation type="submission" date="2025-05" db="UniProtKB">
        <authorList>
            <consortium name="RefSeq"/>
        </authorList>
    </citation>
    <scope>NUCLEOTIDE SEQUENCE [LARGE SCALE GENOMIC DNA]</scope>
</reference>
<reference evidence="7" key="2">
    <citation type="submission" date="2025-08" db="UniProtKB">
        <authorList>
            <consortium name="RefSeq"/>
        </authorList>
    </citation>
    <scope>IDENTIFICATION</scope>
</reference>
<dbReference type="PANTHER" id="PTHR14413">
    <property type="entry name" value="RIBOSOMAL PROTEIN L17"/>
    <property type="match status" value="1"/>
</dbReference>
<organism evidence="6 7">
    <name type="scientific">Hydra vulgaris</name>
    <name type="common">Hydra</name>
    <name type="synonym">Hydra attenuata</name>
    <dbReference type="NCBI Taxonomy" id="6087"/>
    <lineage>
        <taxon>Eukaryota</taxon>
        <taxon>Metazoa</taxon>
        <taxon>Cnidaria</taxon>
        <taxon>Hydrozoa</taxon>
        <taxon>Hydroidolina</taxon>
        <taxon>Anthoathecata</taxon>
        <taxon>Aplanulata</taxon>
        <taxon>Hydridae</taxon>
        <taxon>Hydra</taxon>
    </lineage>
</organism>
<evidence type="ECO:0000256" key="1">
    <source>
        <dbReference type="ARBA" id="ARBA00008777"/>
    </source>
</evidence>
<evidence type="ECO:0000256" key="2">
    <source>
        <dbReference type="ARBA" id="ARBA00022980"/>
    </source>
</evidence>